<sequence>MAASVREIRRLLRLLVRFVVGVPVPRSVASVLSDSTDSPVEAELESNDCRKRLRSSSSNREGVRESNRSICSSSS</sequence>
<reference evidence="3" key="1">
    <citation type="submission" date="2018-01" db="EMBL/GenBank/DDBJ databases">
        <title>An insight into the sialome of Amazonian anophelines.</title>
        <authorList>
            <person name="Ribeiro J.M."/>
            <person name="Scarpassa V."/>
            <person name="Calvo E."/>
        </authorList>
    </citation>
    <scope>NUCLEOTIDE SEQUENCE</scope>
</reference>
<proteinExistence type="predicted"/>
<accession>A0A2M4DN09</accession>
<evidence type="ECO:0000313" key="3">
    <source>
        <dbReference type="EMBL" id="MBW78934.1"/>
    </source>
</evidence>
<dbReference type="EMBL" id="GGFL01014756">
    <property type="protein sequence ID" value="MBW78934.1"/>
    <property type="molecule type" value="Transcribed_RNA"/>
</dbReference>
<evidence type="ECO:0000256" key="2">
    <source>
        <dbReference type="SAM" id="SignalP"/>
    </source>
</evidence>
<evidence type="ECO:0000256" key="1">
    <source>
        <dbReference type="SAM" id="MobiDB-lite"/>
    </source>
</evidence>
<feature type="chain" id="PRO_5014979921" evidence="2">
    <location>
        <begin position="22"/>
        <end position="75"/>
    </location>
</feature>
<name>A0A2M4DN09_ANODA</name>
<dbReference type="AlphaFoldDB" id="A0A2M4DN09"/>
<feature type="region of interest" description="Disordered" evidence="1">
    <location>
        <begin position="51"/>
        <end position="75"/>
    </location>
</feature>
<feature type="signal peptide" evidence="2">
    <location>
        <begin position="1"/>
        <end position="21"/>
    </location>
</feature>
<protein>
    <submittedName>
        <fullName evidence="3">Putative secreted protein</fullName>
    </submittedName>
</protein>
<organism evidence="3">
    <name type="scientific">Anopheles darlingi</name>
    <name type="common">Mosquito</name>
    <dbReference type="NCBI Taxonomy" id="43151"/>
    <lineage>
        <taxon>Eukaryota</taxon>
        <taxon>Metazoa</taxon>
        <taxon>Ecdysozoa</taxon>
        <taxon>Arthropoda</taxon>
        <taxon>Hexapoda</taxon>
        <taxon>Insecta</taxon>
        <taxon>Pterygota</taxon>
        <taxon>Neoptera</taxon>
        <taxon>Endopterygota</taxon>
        <taxon>Diptera</taxon>
        <taxon>Nematocera</taxon>
        <taxon>Culicoidea</taxon>
        <taxon>Culicidae</taxon>
        <taxon>Anophelinae</taxon>
        <taxon>Anopheles</taxon>
    </lineage>
</organism>
<keyword evidence="2" id="KW-0732">Signal</keyword>